<dbReference type="PROSITE" id="PS50076">
    <property type="entry name" value="DNAJ_2"/>
    <property type="match status" value="1"/>
</dbReference>
<feature type="region of interest" description="Disordered" evidence="1">
    <location>
        <begin position="45"/>
        <end position="68"/>
    </location>
</feature>
<dbReference type="Gene3D" id="1.10.287.110">
    <property type="entry name" value="DnaJ domain"/>
    <property type="match status" value="1"/>
</dbReference>
<evidence type="ECO:0000259" key="3">
    <source>
        <dbReference type="PROSITE" id="PS50076"/>
    </source>
</evidence>
<dbReference type="InterPro" id="IPR036869">
    <property type="entry name" value="J_dom_sf"/>
</dbReference>
<organism evidence="4 5">
    <name type="scientific">Spiroplasma clarkii</name>
    <dbReference type="NCBI Taxonomy" id="2139"/>
    <lineage>
        <taxon>Bacteria</taxon>
        <taxon>Bacillati</taxon>
        <taxon>Mycoplasmatota</taxon>
        <taxon>Mollicutes</taxon>
        <taxon>Entomoplasmatales</taxon>
        <taxon>Spiroplasmataceae</taxon>
        <taxon>Spiroplasma</taxon>
    </lineage>
</organism>
<feature type="domain" description="J" evidence="3">
    <location>
        <begin position="83"/>
        <end position="140"/>
    </location>
</feature>
<protein>
    <recommendedName>
        <fullName evidence="3">J domain-containing protein</fullName>
    </recommendedName>
</protein>
<gene>
    <name evidence="4" type="ORF">SCLAR_v1c02940</name>
</gene>
<keyword evidence="2" id="KW-1133">Transmembrane helix</keyword>
<dbReference type="SUPFAM" id="SSF46565">
    <property type="entry name" value="Chaperone J-domain"/>
    <property type="match status" value="1"/>
</dbReference>
<dbReference type="PANTHER" id="PTHR24074">
    <property type="entry name" value="CO-CHAPERONE PROTEIN DJLA"/>
    <property type="match status" value="1"/>
</dbReference>
<keyword evidence="2" id="KW-0812">Transmembrane</keyword>
<dbReference type="AlphaFoldDB" id="A0A2K8KM49"/>
<evidence type="ECO:0000256" key="1">
    <source>
        <dbReference type="SAM" id="MobiDB-lite"/>
    </source>
</evidence>
<dbReference type="InterPro" id="IPR050817">
    <property type="entry name" value="DjlA_DnaK_co-chaperone"/>
</dbReference>
<dbReference type="RefSeq" id="WP_100254188.1">
    <property type="nucleotide sequence ID" value="NZ_CP015819.1"/>
</dbReference>
<name>A0A2K8KM49_9MOLU</name>
<dbReference type="CDD" id="cd06257">
    <property type="entry name" value="DnaJ"/>
    <property type="match status" value="1"/>
</dbReference>
<dbReference type="Proteomes" id="UP000231179">
    <property type="component" value="Chromosome"/>
</dbReference>
<dbReference type="SMART" id="SM00271">
    <property type="entry name" value="DnaJ"/>
    <property type="match status" value="1"/>
</dbReference>
<proteinExistence type="predicted"/>
<dbReference type="InterPro" id="IPR001623">
    <property type="entry name" value="DnaJ_domain"/>
</dbReference>
<keyword evidence="2" id="KW-0472">Membrane</keyword>
<dbReference type="EMBL" id="CP024870">
    <property type="protein sequence ID" value="ATX70624.1"/>
    <property type="molecule type" value="Genomic_DNA"/>
</dbReference>
<keyword evidence="5" id="KW-1185">Reference proteome</keyword>
<accession>A0A2K8KM49</accession>
<dbReference type="Pfam" id="PF00226">
    <property type="entry name" value="DnaJ"/>
    <property type="match status" value="1"/>
</dbReference>
<sequence length="142" mass="16923">MEELFKILFAVIRVFLIFFFLDLLRFGSRRRNRSYRKSQYGSNRMYEDDQFGQQNQGHSNADYQNEDFYDTSMNTNSKSILDEAYSVFGLSKNASTEEVKRKYRELAKKYHPDKNQGNIEAQAEMTKINNAYETIMQRKVQH</sequence>
<evidence type="ECO:0000313" key="5">
    <source>
        <dbReference type="Proteomes" id="UP000231179"/>
    </source>
</evidence>
<feature type="transmembrane region" description="Helical" evidence="2">
    <location>
        <begin position="6"/>
        <end position="27"/>
    </location>
</feature>
<evidence type="ECO:0000256" key="2">
    <source>
        <dbReference type="SAM" id="Phobius"/>
    </source>
</evidence>
<dbReference type="PRINTS" id="PR00625">
    <property type="entry name" value="JDOMAIN"/>
</dbReference>
<evidence type="ECO:0000313" key="4">
    <source>
        <dbReference type="EMBL" id="ATX70624.1"/>
    </source>
</evidence>
<reference evidence="4 5" key="1">
    <citation type="submission" date="2017-11" db="EMBL/GenBank/DDBJ databases">
        <title>Complete genome sequence of Spiroplasma clarkii CN-5 (DSM 19994).</title>
        <authorList>
            <person name="Tsai Y.-M."/>
            <person name="Chang A."/>
            <person name="Lo W.-S."/>
            <person name="Kuo C.-H."/>
        </authorList>
    </citation>
    <scope>NUCLEOTIDE SEQUENCE [LARGE SCALE GENOMIC DNA]</scope>
    <source>
        <strain evidence="4 5">CN-5</strain>
    </source>
</reference>
<feature type="compositionally biased region" description="Polar residues" evidence="1">
    <location>
        <begin position="51"/>
        <end position="63"/>
    </location>
</feature>